<evidence type="ECO:0000259" key="3">
    <source>
        <dbReference type="PROSITE" id="PS51670"/>
    </source>
</evidence>
<evidence type="ECO:0000256" key="2">
    <source>
        <dbReference type="SAM" id="SignalP"/>
    </source>
</evidence>
<feature type="domain" description="ShKT" evidence="3">
    <location>
        <begin position="18"/>
        <end position="54"/>
    </location>
</feature>
<dbReference type="AlphaFoldDB" id="A0A9P1IXL2"/>
<dbReference type="SMART" id="SM00254">
    <property type="entry name" value="ShKT"/>
    <property type="match status" value="2"/>
</dbReference>
<accession>A0A9P1IXL2</accession>
<name>A0A9P1IXL2_9PELO</name>
<dbReference type="Proteomes" id="UP001152747">
    <property type="component" value="Unassembled WGS sequence"/>
</dbReference>
<dbReference type="Gene3D" id="1.10.10.1940">
    <property type="match status" value="1"/>
</dbReference>
<keyword evidence="5" id="KW-1185">Reference proteome</keyword>
<sequence>MYSLLLFPFIFSCIFSQCRDLHTSCDLFVSLDLCNTTSQLAIMKYNCAKSCSFCGVFVGDCVDRLTNCDSYKSSGLCETDDKLRVEYACSKTCNVCSSPV</sequence>
<feature type="domain" description="ShKT" evidence="3">
    <location>
        <begin position="61"/>
        <end position="96"/>
    </location>
</feature>
<dbReference type="EMBL" id="CANHGI010000005">
    <property type="protein sequence ID" value="CAI5452914.1"/>
    <property type="molecule type" value="Genomic_DNA"/>
</dbReference>
<comment type="caution">
    <text evidence="4">The sequence shown here is derived from an EMBL/GenBank/DDBJ whole genome shotgun (WGS) entry which is preliminary data.</text>
</comment>
<feature type="signal peptide" evidence="2">
    <location>
        <begin position="1"/>
        <end position="20"/>
    </location>
</feature>
<dbReference type="OrthoDB" id="5772697at2759"/>
<evidence type="ECO:0000256" key="1">
    <source>
        <dbReference type="PROSITE-ProRule" id="PRU01005"/>
    </source>
</evidence>
<organism evidence="4 5">
    <name type="scientific">Caenorhabditis angaria</name>
    <dbReference type="NCBI Taxonomy" id="860376"/>
    <lineage>
        <taxon>Eukaryota</taxon>
        <taxon>Metazoa</taxon>
        <taxon>Ecdysozoa</taxon>
        <taxon>Nematoda</taxon>
        <taxon>Chromadorea</taxon>
        <taxon>Rhabditida</taxon>
        <taxon>Rhabditina</taxon>
        <taxon>Rhabditomorpha</taxon>
        <taxon>Rhabditoidea</taxon>
        <taxon>Rhabditidae</taxon>
        <taxon>Peloderinae</taxon>
        <taxon>Caenorhabditis</taxon>
    </lineage>
</organism>
<evidence type="ECO:0000313" key="5">
    <source>
        <dbReference type="Proteomes" id="UP001152747"/>
    </source>
</evidence>
<comment type="caution">
    <text evidence="1">Lacks conserved residue(s) required for the propagation of feature annotation.</text>
</comment>
<protein>
    <recommendedName>
        <fullName evidence="3">ShKT domain-containing protein</fullName>
    </recommendedName>
</protein>
<feature type="chain" id="PRO_5040216727" description="ShKT domain-containing protein" evidence="2">
    <location>
        <begin position="21"/>
        <end position="100"/>
    </location>
</feature>
<evidence type="ECO:0000313" key="4">
    <source>
        <dbReference type="EMBL" id="CAI5452914.1"/>
    </source>
</evidence>
<proteinExistence type="predicted"/>
<keyword evidence="2" id="KW-0732">Signal</keyword>
<gene>
    <name evidence="4" type="ORF">CAMP_LOCUS15551</name>
</gene>
<dbReference type="PROSITE" id="PS51670">
    <property type="entry name" value="SHKT"/>
    <property type="match status" value="2"/>
</dbReference>
<dbReference type="Pfam" id="PF01549">
    <property type="entry name" value="ShK"/>
    <property type="match status" value="2"/>
</dbReference>
<reference evidence="4" key="1">
    <citation type="submission" date="2022-11" db="EMBL/GenBank/DDBJ databases">
        <authorList>
            <person name="Kikuchi T."/>
        </authorList>
    </citation>
    <scope>NUCLEOTIDE SEQUENCE</scope>
    <source>
        <strain evidence="4">PS1010</strain>
    </source>
</reference>
<dbReference type="InterPro" id="IPR003582">
    <property type="entry name" value="ShKT_dom"/>
</dbReference>